<dbReference type="InterPro" id="IPR013083">
    <property type="entry name" value="Znf_RING/FYVE/PHD"/>
</dbReference>
<protein>
    <recommendedName>
        <fullName evidence="5">Zinc finger PHD-type domain-containing protein</fullName>
    </recommendedName>
</protein>
<sequence>MGRHDDALANLHKKHAEVQDIVNDMHGQLVVKDEEVRQRTHQISMQQEHMEQLKREWASDSQSLRHDIETYVALIRDKDDQILETRRQLGAANHENTISQETLRERKAFITSVLSEKEISFKFQLQEMLDADGRGKGCGRQEKLAIDQLEQVRMTSKYLDSYASDITKAIGELTREVRSIEEGQGTCEAMMLMLSSSKVQPDCVSTSSQKSLIQLLCDQVGALQCQTIDLGNKLQTSESHHQKLNDDIHTLQIRIHHMAGKLQEQQNLVAKYQESSLCGTQTIDAMQLSIATLVSQHDTERHAMQHQIEEMSMASLKAEECNQTEAEACRANLVDMENDLADKTARIGYLESRIRELEVAAAAELGCRQSNHRIANESPMPTSMPTSTHLPPVAPPSQAIASAPSKPSISPSNVIADEPPDAASLPIPHESVAAVVIPDVCLACREEPFGFMVRCQKCKQQFHAGCVRSKRQKTSRVGCYVFVCEPCEAT</sequence>
<proteinExistence type="predicted"/>
<feature type="domain" description="Zinc finger PHD-type" evidence="5">
    <location>
        <begin position="440"/>
        <end position="488"/>
    </location>
</feature>
<reference evidence="6" key="1">
    <citation type="submission" date="2013-12" db="EMBL/GenBank/DDBJ databases">
        <title>The Genome Sequence of Aphanomyces astaci APO3.</title>
        <authorList>
            <consortium name="The Broad Institute Genomics Platform"/>
            <person name="Russ C."/>
            <person name="Tyler B."/>
            <person name="van West P."/>
            <person name="Dieguez-Uribeondo J."/>
            <person name="Young S.K."/>
            <person name="Zeng Q."/>
            <person name="Gargeya S."/>
            <person name="Fitzgerald M."/>
            <person name="Abouelleil A."/>
            <person name="Alvarado L."/>
            <person name="Chapman S.B."/>
            <person name="Gainer-Dewar J."/>
            <person name="Goldberg J."/>
            <person name="Griggs A."/>
            <person name="Gujja S."/>
            <person name="Hansen M."/>
            <person name="Howarth C."/>
            <person name="Imamovic A."/>
            <person name="Ireland A."/>
            <person name="Larimer J."/>
            <person name="McCowan C."/>
            <person name="Murphy C."/>
            <person name="Pearson M."/>
            <person name="Poon T.W."/>
            <person name="Priest M."/>
            <person name="Roberts A."/>
            <person name="Saif S."/>
            <person name="Shea T."/>
            <person name="Sykes S."/>
            <person name="Wortman J."/>
            <person name="Nusbaum C."/>
            <person name="Birren B."/>
        </authorList>
    </citation>
    <scope>NUCLEOTIDE SEQUENCE [LARGE SCALE GENOMIC DNA]</scope>
    <source>
        <strain evidence="6">APO3</strain>
    </source>
</reference>
<feature type="compositionally biased region" description="Low complexity" evidence="4">
    <location>
        <begin position="396"/>
        <end position="412"/>
    </location>
</feature>
<feature type="compositionally biased region" description="Polar residues" evidence="4">
    <location>
        <begin position="376"/>
        <end position="389"/>
    </location>
</feature>
<feature type="region of interest" description="Disordered" evidence="4">
    <location>
        <begin position="376"/>
        <end position="422"/>
    </location>
</feature>
<gene>
    <name evidence="6" type="ORF">H257_04960</name>
</gene>
<keyword evidence="2" id="KW-0863">Zinc-finger</keyword>
<evidence type="ECO:0000256" key="2">
    <source>
        <dbReference type="ARBA" id="ARBA00022771"/>
    </source>
</evidence>
<accession>W4GSE9</accession>
<evidence type="ECO:0000259" key="5">
    <source>
        <dbReference type="SMART" id="SM00249"/>
    </source>
</evidence>
<keyword evidence="3" id="KW-0862">Zinc</keyword>
<evidence type="ECO:0000256" key="3">
    <source>
        <dbReference type="ARBA" id="ARBA00022833"/>
    </source>
</evidence>
<dbReference type="InterPro" id="IPR011011">
    <property type="entry name" value="Znf_FYVE_PHD"/>
</dbReference>
<evidence type="ECO:0000256" key="1">
    <source>
        <dbReference type="ARBA" id="ARBA00022723"/>
    </source>
</evidence>
<dbReference type="SUPFAM" id="SSF57903">
    <property type="entry name" value="FYVE/PHD zinc finger"/>
    <property type="match status" value="1"/>
</dbReference>
<dbReference type="GeneID" id="20806956"/>
<dbReference type="RefSeq" id="XP_009827930.1">
    <property type="nucleotide sequence ID" value="XM_009829628.1"/>
</dbReference>
<dbReference type="SMART" id="SM00249">
    <property type="entry name" value="PHD"/>
    <property type="match status" value="1"/>
</dbReference>
<dbReference type="STRING" id="112090.W4GSE9"/>
<dbReference type="VEuPathDB" id="FungiDB:H257_04960"/>
<dbReference type="EMBL" id="KI913122">
    <property type="protein sequence ID" value="ETV82261.1"/>
    <property type="molecule type" value="Genomic_DNA"/>
</dbReference>
<dbReference type="OrthoDB" id="75938at2759"/>
<dbReference type="AlphaFoldDB" id="W4GSE9"/>
<keyword evidence="1" id="KW-0479">Metal-binding</keyword>
<name>W4GSE9_APHAT</name>
<dbReference type="Gene3D" id="3.30.40.10">
    <property type="entry name" value="Zinc/RING finger domain, C3HC4 (zinc finger)"/>
    <property type="match status" value="1"/>
</dbReference>
<organism evidence="6">
    <name type="scientific">Aphanomyces astaci</name>
    <name type="common">Crayfish plague agent</name>
    <dbReference type="NCBI Taxonomy" id="112090"/>
    <lineage>
        <taxon>Eukaryota</taxon>
        <taxon>Sar</taxon>
        <taxon>Stramenopiles</taxon>
        <taxon>Oomycota</taxon>
        <taxon>Saprolegniomycetes</taxon>
        <taxon>Saprolegniales</taxon>
        <taxon>Verrucalvaceae</taxon>
        <taxon>Aphanomyces</taxon>
    </lineage>
</organism>
<dbReference type="GO" id="GO:0008270">
    <property type="term" value="F:zinc ion binding"/>
    <property type="evidence" value="ECO:0007669"/>
    <property type="project" value="UniProtKB-KW"/>
</dbReference>
<evidence type="ECO:0000256" key="4">
    <source>
        <dbReference type="SAM" id="MobiDB-lite"/>
    </source>
</evidence>
<evidence type="ECO:0000313" key="6">
    <source>
        <dbReference type="EMBL" id="ETV82261.1"/>
    </source>
</evidence>
<dbReference type="InterPro" id="IPR001965">
    <property type="entry name" value="Znf_PHD"/>
</dbReference>